<reference evidence="3" key="1">
    <citation type="journal article" date="2021" name="Nat. Commun.">
        <title>Genetic determinants of endophytism in the Arabidopsis root mycobiome.</title>
        <authorList>
            <person name="Mesny F."/>
            <person name="Miyauchi S."/>
            <person name="Thiergart T."/>
            <person name="Pickel B."/>
            <person name="Atanasova L."/>
            <person name="Karlsson M."/>
            <person name="Huettel B."/>
            <person name="Barry K.W."/>
            <person name="Haridas S."/>
            <person name="Chen C."/>
            <person name="Bauer D."/>
            <person name="Andreopoulos W."/>
            <person name="Pangilinan J."/>
            <person name="LaButti K."/>
            <person name="Riley R."/>
            <person name="Lipzen A."/>
            <person name="Clum A."/>
            <person name="Drula E."/>
            <person name="Henrissat B."/>
            <person name="Kohler A."/>
            <person name="Grigoriev I.V."/>
            <person name="Martin F.M."/>
            <person name="Hacquard S."/>
        </authorList>
    </citation>
    <scope>NUCLEOTIDE SEQUENCE</scope>
    <source>
        <strain evidence="3">MPI-SDFR-AT-0120</strain>
    </source>
</reference>
<comment type="caution">
    <text evidence="3">The sequence shown here is derived from an EMBL/GenBank/DDBJ whole genome shotgun (WGS) entry which is preliminary data.</text>
</comment>
<gene>
    <name evidence="3" type="ORF">FB567DRAFT_553285</name>
</gene>
<name>A0A8K0QWG8_9PLEO</name>
<evidence type="ECO:0000313" key="3">
    <source>
        <dbReference type="EMBL" id="KAH7075002.1"/>
    </source>
</evidence>
<dbReference type="AlphaFoldDB" id="A0A8K0QWG8"/>
<keyword evidence="2" id="KW-0472">Membrane</keyword>
<feature type="region of interest" description="Disordered" evidence="1">
    <location>
        <begin position="128"/>
        <end position="150"/>
    </location>
</feature>
<dbReference type="OrthoDB" id="10365405at2759"/>
<feature type="region of interest" description="Disordered" evidence="1">
    <location>
        <begin position="194"/>
        <end position="215"/>
    </location>
</feature>
<keyword evidence="4" id="KW-1185">Reference proteome</keyword>
<keyword evidence="2" id="KW-1133">Transmembrane helix</keyword>
<evidence type="ECO:0000313" key="4">
    <source>
        <dbReference type="Proteomes" id="UP000813461"/>
    </source>
</evidence>
<feature type="transmembrane region" description="Helical" evidence="2">
    <location>
        <begin position="158"/>
        <end position="181"/>
    </location>
</feature>
<feature type="compositionally biased region" description="Basic and acidic residues" evidence="1">
    <location>
        <begin position="141"/>
        <end position="150"/>
    </location>
</feature>
<evidence type="ECO:0000256" key="1">
    <source>
        <dbReference type="SAM" id="MobiDB-lite"/>
    </source>
</evidence>
<proteinExistence type="predicted"/>
<protein>
    <submittedName>
        <fullName evidence="3">Uncharacterized protein</fullName>
    </submittedName>
</protein>
<evidence type="ECO:0000256" key="2">
    <source>
        <dbReference type="SAM" id="Phobius"/>
    </source>
</evidence>
<accession>A0A8K0QWG8</accession>
<sequence length="253" mass="26666">MAMIASSGITTALAAQDFDDFDYVACTSSVLATDISKCYDDVCMHCTLSDYGCICAHPSLVGDVVGNMLLENMLSGCKDNALSRLGLEFGRTCASSGIDVATHVGSNTRIRDYLPIVIEAHITETPVYSPSPSVDVSDDDSPARADSDDSKPMYDHGVVAGLAVGLGICIFGILVIVIAWLKVLRNNSVSKTKKFKEAKGASGPKSGGDNRAKETGTDARLPELLCGFCAEMSLHFLASNRNVEGRSGVGASR</sequence>
<dbReference type="EMBL" id="JAGMVJ010000020">
    <property type="protein sequence ID" value="KAH7075002.1"/>
    <property type="molecule type" value="Genomic_DNA"/>
</dbReference>
<dbReference type="Proteomes" id="UP000813461">
    <property type="component" value="Unassembled WGS sequence"/>
</dbReference>
<keyword evidence="2" id="KW-0812">Transmembrane</keyword>
<organism evidence="3 4">
    <name type="scientific">Paraphoma chrysanthemicola</name>
    <dbReference type="NCBI Taxonomy" id="798071"/>
    <lineage>
        <taxon>Eukaryota</taxon>
        <taxon>Fungi</taxon>
        <taxon>Dikarya</taxon>
        <taxon>Ascomycota</taxon>
        <taxon>Pezizomycotina</taxon>
        <taxon>Dothideomycetes</taxon>
        <taxon>Pleosporomycetidae</taxon>
        <taxon>Pleosporales</taxon>
        <taxon>Pleosporineae</taxon>
        <taxon>Phaeosphaeriaceae</taxon>
        <taxon>Paraphoma</taxon>
    </lineage>
</organism>